<feature type="transmembrane region" description="Helical" evidence="9">
    <location>
        <begin position="211"/>
        <end position="232"/>
    </location>
</feature>
<evidence type="ECO:0000256" key="6">
    <source>
        <dbReference type="ARBA" id="ARBA00022777"/>
    </source>
</evidence>
<dbReference type="GO" id="GO:0005524">
    <property type="term" value="F:ATP binding"/>
    <property type="evidence" value="ECO:0007669"/>
    <property type="project" value="UniProtKB-KW"/>
</dbReference>
<comment type="subcellular location">
    <subcellularLocation>
        <location evidence="2">Membrane</location>
    </subcellularLocation>
</comment>
<evidence type="ECO:0000256" key="1">
    <source>
        <dbReference type="ARBA" id="ARBA00000085"/>
    </source>
</evidence>
<dbReference type="InterPro" id="IPR036097">
    <property type="entry name" value="HisK_dim/P_sf"/>
</dbReference>
<gene>
    <name evidence="12" type="ORF">Q4494_05645</name>
</gene>
<dbReference type="GO" id="GO:0004721">
    <property type="term" value="F:phosphoprotein phosphatase activity"/>
    <property type="evidence" value="ECO:0007669"/>
    <property type="project" value="TreeGrafter"/>
</dbReference>
<dbReference type="SMART" id="SM00388">
    <property type="entry name" value="HisKA"/>
    <property type="match status" value="1"/>
</dbReference>
<dbReference type="FunFam" id="3.30.565.10:FF:000006">
    <property type="entry name" value="Sensor histidine kinase WalK"/>
    <property type="match status" value="1"/>
</dbReference>
<dbReference type="Pfam" id="PF00512">
    <property type="entry name" value="HisKA"/>
    <property type="match status" value="1"/>
</dbReference>
<dbReference type="GO" id="GO:0005886">
    <property type="term" value="C:plasma membrane"/>
    <property type="evidence" value="ECO:0007669"/>
    <property type="project" value="TreeGrafter"/>
</dbReference>
<feature type="domain" description="Histidine kinase" evidence="10">
    <location>
        <begin position="294"/>
        <end position="508"/>
    </location>
</feature>
<dbReference type="Gene3D" id="1.10.287.130">
    <property type="match status" value="1"/>
</dbReference>
<keyword evidence="12" id="KW-0547">Nucleotide-binding</keyword>
<keyword evidence="9" id="KW-0812">Transmembrane</keyword>
<evidence type="ECO:0000259" key="11">
    <source>
        <dbReference type="PROSITE" id="PS50885"/>
    </source>
</evidence>
<dbReference type="InterPro" id="IPR003660">
    <property type="entry name" value="HAMP_dom"/>
</dbReference>
<dbReference type="InterPro" id="IPR004358">
    <property type="entry name" value="Sig_transdc_His_kin-like_C"/>
</dbReference>
<dbReference type="CDD" id="cd06225">
    <property type="entry name" value="HAMP"/>
    <property type="match status" value="1"/>
</dbReference>
<dbReference type="InterPro" id="IPR036890">
    <property type="entry name" value="HATPase_C_sf"/>
</dbReference>
<dbReference type="SMART" id="SM00387">
    <property type="entry name" value="HATPase_c"/>
    <property type="match status" value="1"/>
</dbReference>
<keyword evidence="9" id="KW-0472">Membrane</keyword>
<dbReference type="PRINTS" id="PR00344">
    <property type="entry name" value="BCTRLSENSOR"/>
</dbReference>
<evidence type="ECO:0000256" key="8">
    <source>
        <dbReference type="SAM" id="MobiDB-lite"/>
    </source>
</evidence>
<dbReference type="AlphaFoldDB" id="A0AAW7XQD8"/>
<evidence type="ECO:0000256" key="9">
    <source>
        <dbReference type="SAM" id="Phobius"/>
    </source>
</evidence>
<dbReference type="InterPro" id="IPR003661">
    <property type="entry name" value="HisK_dim/P_dom"/>
</dbReference>
<comment type="caution">
    <text evidence="12">The sequence shown here is derived from an EMBL/GenBank/DDBJ whole genome shotgun (WGS) entry which is preliminary data.</text>
</comment>
<keyword evidence="12" id="KW-0067">ATP-binding</keyword>
<keyword evidence="9" id="KW-1133">Transmembrane helix</keyword>
<name>A0AAW7XQD8_9RHOB</name>
<dbReference type="Gene3D" id="6.10.340.10">
    <property type="match status" value="1"/>
</dbReference>
<dbReference type="InterPro" id="IPR005467">
    <property type="entry name" value="His_kinase_dom"/>
</dbReference>
<dbReference type="CDD" id="cd00082">
    <property type="entry name" value="HisKA"/>
    <property type="match status" value="1"/>
</dbReference>
<dbReference type="PANTHER" id="PTHR45453:SF1">
    <property type="entry name" value="PHOSPHATE REGULON SENSOR PROTEIN PHOR"/>
    <property type="match status" value="1"/>
</dbReference>
<keyword evidence="6" id="KW-0418">Kinase</keyword>
<evidence type="ECO:0000259" key="10">
    <source>
        <dbReference type="PROSITE" id="PS50109"/>
    </source>
</evidence>
<evidence type="ECO:0000256" key="5">
    <source>
        <dbReference type="ARBA" id="ARBA00022679"/>
    </source>
</evidence>
<protein>
    <recommendedName>
        <fullName evidence="3">histidine kinase</fullName>
        <ecNumber evidence="3">2.7.13.3</ecNumber>
    </recommendedName>
</protein>
<evidence type="ECO:0000256" key="7">
    <source>
        <dbReference type="ARBA" id="ARBA00023012"/>
    </source>
</evidence>
<dbReference type="SMART" id="SM00304">
    <property type="entry name" value="HAMP"/>
    <property type="match status" value="1"/>
</dbReference>
<dbReference type="PROSITE" id="PS50885">
    <property type="entry name" value="HAMP"/>
    <property type="match status" value="1"/>
</dbReference>
<organism evidence="12 13">
    <name type="scientific">Celeribacter halophilus</name>
    <dbReference type="NCBI Taxonomy" id="576117"/>
    <lineage>
        <taxon>Bacteria</taxon>
        <taxon>Pseudomonadati</taxon>
        <taxon>Pseudomonadota</taxon>
        <taxon>Alphaproteobacteria</taxon>
        <taxon>Rhodobacterales</taxon>
        <taxon>Roseobacteraceae</taxon>
        <taxon>Celeribacter</taxon>
    </lineage>
</organism>
<feature type="transmembrane region" description="Helical" evidence="9">
    <location>
        <begin position="12"/>
        <end position="35"/>
    </location>
</feature>
<dbReference type="Gene3D" id="3.30.565.10">
    <property type="entry name" value="Histidine kinase-like ATPase, C-terminal domain"/>
    <property type="match status" value="1"/>
</dbReference>
<dbReference type="GO" id="GO:0016036">
    <property type="term" value="P:cellular response to phosphate starvation"/>
    <property type="evidence" value="ECO:0007669"/>
    <property type="project" value="TreeGrafter"/>
</dbReference>
<dbReference type="PROSITE" id="PS50109">
    <property type="entry name" value="HIS_KIN"/>
    <property type="match status" value="1"/>
</dbReference>
<accession>A0AAW7XQD8</accession>
<dbReference type="SUPFAM" id="SSF55874">
    <property type="entry name" value="ATPase domain of HSP90 chaperone/DNA topoisomerase II/histidine kinase"/>
    <property type="match status" value="1"/>
</dbReference>
<keyword evidence="7" id="KW-0902">Two-component regulatory system</keyword>
<dbReference type="InterPro" id="IPR003594">
    <property type="entry name" value="HATPase_dom"/>
</dbReference>
<feature type="compositionally biased region" description="Pro residues" evidence="8">
    <location>
        <begin position="103"/>
        <end position="113"/>
    </location>
</feature>
<dbReference type="InterPro" id="IPR050351">
    <property type="entry name" value="BphY/WalK/GraS-like"/>
</dbReference>
<dbReference type="GO" id="GO:0000155">
    <property type="term" value="F:phosphorelay sensor kinase activity"/>
    <property type="evidence" value="ECO:0007669"/>
    <property type="project" value="InterPro"/>
</dbReference>
<evidence type="ECO:0000256" key="4">
    <source>
        <dbReference type="ARBA" id="ARBA00022553"/>
    </source>
</evidence>
<keyword evidence="5" id="KW-0808">Transferase</keyword>
<comment type="catalytic activity">
    <reaction evidence="1">
        <text>ATP + protein L-histidine = ADP + protein N-phospho-L-histidine.</text>
        <dbReference type="EC" id="2.7.13.3"/>
    </reaction>
</comment>
<dbReference type="Pfam" id="PF00672">
    <property type="entry name" value="HAMP"/>
    <property type="match status" value="1"/>
</dbReference>
<dbReference type="EMBL" id="JAUOPJ010000004">
    <property type="protein sequence ID" value="MDO6456557.1"/>
    <property type="molecule type" value="Genomic_DNA"/>
</dbReference>
<reference evidence="12" key="1">
    <citation type="submission" date="2023-07" db="EMBL/GenBank/DDBJ databases">
        <title>Genome content predicts the carbon catabolic preferences of heterotrophic bacteria.</title>
        <authorList>
            <person name="Gralka M."/>
        </authorList>
    </citation>
    <scope>NUCLEOTIDE SEQUENCE</scope>
    <source>
        <strain evidence="12">I2M02</strain>
    </source>
</reference>
<evidence type="ECO:0000256" key="3">
    <source>
        <dbReference type="ARBA" id="ARBA00012438"/>
    </source>
</evidence>
<feature type="region of interest" description="Disordered" evidence="8">
    <location>
        <begin position="92"/>
        <end position="122"/>
    </location>
</feature>
<dbReference type="Proteomes" id="UP001169823">
    <property type="component" value="Unassembled WGS sequence"/>
</dbReference>
<sequence>MIKFENSLTLRIFTAIAATAILMIVVMALTATLSIRKGFATHLLRTELSRMAPLRKTLAEVYAQNDGVWPSFGPPEIWTEFLMEELSGRGNKAPLPPFMSGQRPPPNEPPHGGPMPDQLGVDPPSTDAIAQNEFPPIDESTLSGPPHARLVLYDADGTLIAGARSDNELFERSPICLDNACDTQPVIGYLGLSAPINAITATDQFFLSRQYFSLGVTALVALILSGLVAFPVTRRILGPIKSLETGAKRLANGAYDSRIPPHGNDELGQLISHYNVLAETLERKTQAERTWISNTSHELQTPIAVLGAQIEAIQDGIRQPDEKTLSEMHATLARLSQLVSDLKILSFANEGELITHTQRLNLADLISEHLTTLQPLFERSGISVETSLPEAAYIEGDPHRMSQVIENILQNTLRYTDAPGRLKLSLHSEKDRLICLFEDSAPAPEAEQIPHLFDRFYRAESSRARALGGSGLGLSITQAIVVAHNGTIHAETSGLGGLRIVITLPELSS</sequence>
<feature type="domain" description="HAMP" evidence="11">
    <location>
        <begin position="234"/>
        <end position="286"/>
    </location>
</feature>
<dbReference type="SUPFAM" id="SSF158472">
    <property type="entry name" value="HAMP domain-like"/>
    <property type="match status" value="1"/>
</dbReference>
<evidence type="ECO:0000313" key="12">
    <source>
        <dbReference type="EMBL" id="MDO6456557.1"/>
    </source>
</evidence>
<evidence type="ECO:0000313" key="13">
    <source>
        <dbReference type="Proteomes" id="UP001169823"/>
    </source>
</evidence>
<dbReference type="RefSeq" id="WP_303481404.1">
    <property type="nucleotide sequence ID" value="NZ_JAUOPJ010000004.1"/>
</dbReference>
<proteinExistence type="predicted"/>
<dbReference type="SUPFAM" id="SSF47384">
    <property type="entry name" value="Homodimeric domain of signal transducing histidine kinase"/>
    <property type="match status" value="1"/>
</dbReference>
<keyword evidence="4" id="KW-0597">Phosphoprotein</keyword>
<dbReference type="EC" id="2.7.13.3" evidence="3"/>
<dbReference type="PANTHER" id="PTHR45453">
    <property type="entry name" value="PHOSPHATE REGULON SENSOR PROTEIN PHOR"/>
    <property type="match status" value="1"/>
</dbReference>
<dbReference type="Pfam" id="PF02518">
    <property type="entry name" value="HATPase_c"/>
    <property type="match status" value="1"/>
</dbReference>
<evidence type="ECO:0000256" key="2">
    <source>
        <dbReference type="ARBA" id="ARBA00004370"/>
    </source>
</evidence>